<keyword evidence="5" id="KW-1133">Transmembrane helix</keyword>
<dbReference type="PANTHER" id="PTHR46130:SF3">
    <property type="entry name" value="CHROMOSOME UNDETERMINED SCAFFOLD_33, WHOLE GENOME SHOTGUN SEQUENCE"/>
    <property type="match status" value="1"/>
</dbReference>
<keyword evidence="7" id="KW-1185">Reference proteome</keyword>
<dbReference type="EMBL" id="CCKQ01002679">
    <property type="protein sequence ID" value="CDW73786.1"/>
    <property type="molecule type" value="Genomic_DNA"/>
</dbReference>
<organism evidence="6 7">
    <name type="scientific">Stylonychia lemnae</name>
    <name type="common">Ciliate</name>
    <dbReference type="NCBI Taxonomy" id="5949"/>
    <lineage>
        <taxon>Eukaryota</taxon>
        <taxon>Sar</taxon>
        <taxon>Alveolata</taxon>
        <taxon>Ciliophora</taxon>
        <taxon>Intramacronucleata</taxon>
        <taxon>Spirotrichea</taxon>
        <taxon>Stichotrichia</taxon>
        <taxon>Sporadotrichida</taxon>
        <taxon>Oxytrichidae</taxon>
        <taxon>Stylonychinae</taxon>
        <taxon>Stylonychia</taxon>
    </lineage>
</organism>
<feature type="transmembrane region" description="Helical" evidence="5">
    <location>
        <begin position="1590"/>
        <end position="1608"/>
    </location>
</feature>
<dbReference type="InParanoid" id="A0A077ZW21"/>
<dbReference type="GO" id="GO:0004222">
    <property type="term" value="F:metalloendopeptidase activity"/>
    <property type="evidence" value="ECO:0007669"/>
    <property type="project" value="TreeGrafter"/>
</dbReference>
<dbReference type="SUPFAM" id="SSF49899">
    <property type="entry name" value="Concanavalin A-like lectins/glucanases"/>
    <property type="match status" value="2"/>
</dbReference>
<evidence type="ECO:0000313" key="6">
    <source>
        <dbReference type="EMBL" id="CDW73786.1"/>
    </source>
</evidence>
<keyword evidence="2" id="KW-0677">Repeat</keyword>
<feature type="transmembrane region" description="Helical" evidence="5">
    <location>
        <begin position="1628"/>
        <end position="1649"/>
    </location>
</feature>
<dbReference type="InterPro" id="IPR011936">
    <property type="entry name" value="Myxo_disulph_rpt"/>
</dbReference>
<dbReference type="InterPro" id="IPR009030">
    <property type="entry name" value="Growth_fac_rcpt_cys_sf"/>
</dbReference>
<dbReference type="InterPro" id="IPR043543">
    <property type="entry name" value="PAPPA/PAPPA2"/>
</dbReference>
<proteinExistence type="predicted"/>
<dbReference type="Pfam" id="PF13385">
    <property type="entry name" value="Laminin_G_3"/>
    <property type="match status" value="1"/>
</dbReference>
<dbReference type="OrthoDB" id="414391at2759"/>
<keyword evidence="1" id="KW-0732">Signal</keyword>
<evidence type="ECO:0000256" key="2">
    <source>
        <dbReference type="ARBA" id="ARBA00022737"/>
    </source>
</evidence>
<accession>A0A077ZW21</accession>
<feature type="transmembrane region" description="Helical" evidence="5">
    <location>
        <begin position="1561"/>
        <end position="1578"/>
    </location>
</feature>
<feature type="transmembrane region" description="Helical" evidence="5">
    <location>
        <begin position="1356"/>
        <end position="1374"/>
    </location>
</feature>
<sequence>MRKDLTYTLAINLKGYLLLILYILNLSNCQTPTAEWLLDTPNTATSVNNQYNGGSPAIFTDSNTLGLGANSRFIGNGIQYEGNHFSCTHTPHGNTIDNDVNFSVEFWTYINVLNINSQILCKFYRNGGLLGATVNERFCIGFNTGGGMIARMNRNNYNSGSNVQSNDLTGCQYAEGWNHVTVTFTKSGTCGFLSACNTNIACYVQTDSGLVTTDTATFNDQINDDPSNGAFLCVGATTSNGFLGGYGITDEFTGIMNQIRYYTGTVLTASQAAAGYSTNCQSYCKICQPVGTAPYQCIQQQSKYLQKYDFILPTYPVTMIHSDTSGYGFNLQVNSNFAFTPAYAHNQGLFFDTTFGAQNQYLYSTGSTAQAAEKNTFTIETWIRPTSAPAAGMNLFEKESATNTDYIARRFSSATQMQLVINGQTATLTIGAVTLNQWSYVAIHVVQTTGSQSQICLKFNSVAMTCSTVNAVFAESGTSKTQIGDGFRGFMKSLWIYDYAKEELDMAKTFKTTGCTNNVNGNTCVRCPLETGQCISDCNSNQYVNSTTNGCTDCYASCRTCWAAYYDNCYSCIKTPGTWVFDYIKKCSSTCGDGIKDDYESCDDANTKNGDGCSSTCATESGFSCFGGSFNKADTCRSQCGNGIKASTEACDDGNNKRGDGCDSQCNIETGFTCTTGSPSVCSSTCGDGRRVGSEQCDDTNIVNNDGCSPTCTINTGYNCTGGSVNSKDTCQEICGDGKDYAKYGCDDGNTVNNDGCDQNCRIEVGYTCTGGSSAVKDTCSEICGDGRNFKLVANQCDDGNNINGDGCSSTCQIESGYYCVGGSKYTKDKCQETCGDGLNFGARQCDDGNLINGDGCHSDCTIEIGFACSGGTTTGPDTCSEVCGDGRNFGTSACDDGNSNNGDGCDENCIIEFGFLCSKGDPYTKSVCKQFCNGRRTFAEMCDDGNILTGDGCDECCHREVGFTCTGGTPTTADTCIETCGDGRKLNHLECDDGNLISGDGCSSKCAVEQGWQCTGGTVFTPDICSEICGDGKNLGIYQCDDGNVANNDGCSSNCQVEKGFSCKGGNATKADTCYEICGDGKNMGTFIYQCDDGNTVSGDGCAKDCTIEAGFECAQGNFYTPDLCSEICGDGLNYGKFQCDDGNNQDGDGCTAYCSIEDGYKCAGGSKTSADFCFTLSNPSITEAYFSKNNKEITLVFNETILMQSSWNLTNAWSLEMFGPLGRNNYVFTWNVTQAARYKNPLFQGFKSIIIDFDCEQQLFGNKNKIDRVVININDRQYIRSYLQRAKMINTSAIVYPYGQDDVSIAGATTGLPELVDTLTYSLIYASYGVGFVGAMFGYSMMDVWLMMQGLQQVFLFPVSNLYVPSSLTTIFQISMQRCPRSTAFLDNSADVLTILVYFFVFSMIAEIIRMGFEENKSLNNSLQRVKSSMLPGYISFAYCKIAFNSHLNMRNLNFESNSSTVSSLMAMGFGALCWVYILYTAFQAFKFYREVKLLKRRDPPLSNEQMRDLTYFRGNVLFQEYSMDPSFYPVSLFYPSILMFKLLVVSLLAVSFDTQAQLTGYLIINLLNLTAVLLVMPFEVRLLNAQLIFNEMAVFVIYMQAHMFIPKTLIQITDFRQYAKQFQMIIVFMVGVNACFVIFSKVTQIVKCKSVARSKPNQLPILPTEQTKKVQIKPLTINTVRDFDTLNDNGEMLTSRGLLQPSVRFDTPSSDNKQTIKSAIAQPSKPISQLIDQKKKESAQSRINQQSQKKKIAQNKSQVDPSSYYDSEYISDFSSGEKNADLSYKSTPKNRRR</sequence>
<gene>
    <name evidence="6" type="primary">Contig39.g46</name>
    <name evidence="6" type="ORF">STYLEM_2774</name>
</gene>
<dbReference type="SUPFAM" id="SSF57184">
    <property type="entry name" value="Growth factor receptor domain"/>
    <property type="match status" value="1"/>
</dbReference>
<evidence type="ECO:0000313" key="7">
    <source>
        <dbReference type="Proteomes" id="UP000039865"/>
    </source>
</evidence>
<dbReference type="PANTHER" id="PTHR46130">
    <property type="entry name" value="LAMGL DOMAIN-CONTAINING PROTEIN"/>
    <property type="match status" value="1"/>
</dbReference>
<feature type="transmembrane region" description="Helical" evidence="5">
    <location>
        <begin position="1535"/>
        <end position="1555"/>
    </location>
</feature>
<feature type="region of interest" description="Disordered" evidence="4">
    <location>
        <begin position="1739"/>
        <end position="1796"/>
    </location>
</feature>
<evidence type="ECO:0000256" key="3">
    <source>
        <dbReference type="ARBA" id="ARBA00023157"/>
    </source>
</evidence>
<protein>
    <submittedName>
        <fullName evidence="6">Uncharacterized protein</fullName>
    </submittedName>
</protein>
<evidence type="ECO:0000256" key="5">
    <source>
        <dbReference type="SAM" id="Phobius"/>
    </source>
</evidence>
<feature type="compositionally biased region" description="Polar residues" evidence="4">
    <location>
        <begin position="1757"/>
        <end position="1768"/>
    </location>
</feature>
<dbReference type="GO" id="GO:0006508">
    <property type="term" value="P:proteolysis"/>
    <property type="evidence" value="ECO:0007669"/>
    <property type="project" value="TreeGrafter"/>
</dbReference>
<name>A0A077ZW21_STYLE</name>
<keyword evidence="5" id="KW-0812">Transmembrane</keyword>
<feature type="transmembrane region" description="Helical" evidence="5">
    <location>
        <begin position="1470"/>
        <end position="1491"/>
    </location>
</feature>
<evidence type="ECO:0000256" key="1">
    <source>
        <dbReference type="ARBA" id="ARBA00022729"/>
    </source>
</evidence>
<feature type="transmembrane region" description="Helical" evidence="5">
    <location>
        <begin position="1432"/>
        <end position="1450"/>
    </location>
</feature>
<keyword evidence="3" id="KW-1015">Disulfide bond</keyword>
<feature type="transmembrane region" description="Helical" evidence="5">
    <location>
        <begin position="1394"/>
        <end position="1411"/>
    </location>
</feature>
<feature type="transmembrane region" description="Helical" evidence="5">
    <location>
        <begin position="1325"/>
        <end position="1344"/>
    </location>
</feature>
<dbReference type="InterPro" id="IPR013320">
    <property type="entry name" value="ConA-like_dom_sf"/>
</dbReference>
<dbReference type="Gene3D" id="2.60.120.200">
    <property type="match status" value="2"/>
</dbReference>
<dbReference type="Pfam" id="PF13948">
    <property type="entry name" value="DUF4215"/>
    <property type="match status" value="8"/>
</dbReference>
<dbReference type="Proteomes" id="UP000039865">
    <property type="component" value="Unassembled WGS sequence"/>
</dbReference>
<keyword evidence="5" id="KW-0472">Membrane</keyword>
<evidence type="ECO:0000256" key="4">
    <source>
        <dbReference type="SAM" id="MobiDB-lite"/>
    </source>
</evidence>
<dbReference type="GO" id="GO:0005615">
    <property type="term" value="C:extracellular space"/>
    <property type="evidence" value="ECO:0007669"/>
    <property type="project" value="TreeGrafter"/>
</dbReference>
<reference evidence="6 7" key="1">
    <citation type="submission" date="2014-06" db="EMBL/GenBank/DDBJ databases">
        <authorList>
            <person name="Swart Estienne"/>
        </authorList>
    </citation>
    <scope>NUCLEOTIDE SEQUENCE [LARGE SCALE GENOMIC DNA]</scope>
    <source>
        <strain evidence="6 7">130c</strain>
    </source>
</reference>
<dbReference type="GO" id="GO:0007166">
    <property type="term" value="P:cell surface receptor signaling pathway"/>
    <property type="evidence" value="ECO:0007669"/>
    <property type="project" value="TreeGrafter"/>
</dbReference>
<dbReference type="NCBIfam" id="TIGR02232">
    <property type="entry name" value="myxo_disulf_rpt"/>
    <property type="match status" value="12"/>
</dbReference>